<dbReference type="EMBL" id="WBUI01000017">
    <property type="protein sequence ID" value="KAB2930887.1"/>
    <property type="molecule type" value="Genomic_DNA"/>
</dbReference>
<proteinExistence type="predicted"/>
<feature type="region of interest" description="Disordered" evidence="1">
    <location>
        <begin position="90"/>
        <end position="109"/>
    </location>
</feature>
<evidence type="ECO:0000313" key="3">
    <source>
        <dbReference type="Proteomes" id="UP000460298"/>
    </source>
</evidence>
<feature type="compositionally biased region" description="Polar residues" evidence="1">
    <location>
        <begin position="90"/>
        <end position="106"/>
    </location>
</feature>
<dbReference type="Proteomes" id="UP000460298">
    <property type="component" value="Unassembled WGS sequence"/>
</dbReference>
<accession>A0A833LWG5</accession>
<dbReference type="AlphaFoldDB" id="A0A833LWG5"/>
<protein>
    <submittedName>
        <fullName evidence="2">Uncharacterized protein</fullName>
    </submittedName>
</protein>
<evidence type="ECO:0000256" key="1">
    <source>
        <dbReference type="SAM" id="MobiDB-lite"/>
    </source>
</evidence>
<sequence>MLRSSITFRILIGLTLFTQAVSCNLFHPNRIAEGPFFVVERELVGDFQGRRLIFNAFDSLVATAEVRRRCTADFEKERVQCTDTVTFQSAQTSASGNHSQNESTGKPESESVDFAIDYRYDNELAVHLDYAQAGVPANPFRIFRGGESRGAAIQLYGDTMIPRSDVRATFDMTLIRESDDRGNAGLPLRYFERRQYSYLGLPTGYELTYWLREQGDR</sequence>
<evidence type="ECO:0000313" key="2">
    <source>
        <dbReference type="EMBL" id="KAB2930887.1"/>
    </source>
</evidence>
<gene>
    <name evidence="2" type="ORF">F9K24_15600</name>
</gene>
<comment type="caution">
    <text evidence="2">The sequence shown here is derived from an EMBL/GenBank/DDBJ whole genome shotgun (WGS) entry which is preliminary data.</text>
</comment>
<reference evidence="2 3" key="1">
    <citation type="submission" date="2019-10" db="EMBL/GenBank/DDBJ databases">
        <title>Extracellular Electron Transfer in a Candidatus Methanoperedens spp. Enrichment Culture.</title>
        <authorList>
            <person name="Berger S."/>
            <person name="Rangel Shaw D."/>
            <person name="Berben T."/>
            <person name="In 'T Zandt M."/>
            <person name="Frank J."/>
            <person name="Reimann J."/>
            <person name="Jetten M.S.M."/>
            <person name="Welte C.U."/>
        </authorList>
    </citation>
    <scope>NUCLEOTIDE SEQUENCE [LARGE SCALE GENOMIC DNA]</scope>
    <source>
        <strain evidence="2">SB12</strain>
    </source>
</reference>
<name>A0A833LWG5_9LEPT</name>
<organism evidence="2 3">
    <name type="scientific">Leptonema illini</name>
    <dbReference type="NCBI Taxonomy" id="183"/>
    <lineage>
        <taxon>Bacteria</taxon>
        <taxon>Pseudomonadati</taxon>
        <taxon>Spirochaetota</taxon>
        <taxon>Spirochaetia</taxon>
        <taxon>Leptospirales</taxon>
        <taxon>Leptospiraceae</taxon>
        <taxon>Leptonema</taxon>
    </lineage>
</organism>